<name>A0A286RDQ3_9BACT</name>
<evidence type="ECO:0000313" key="3">
    <source>
        <dbReference type="Proteomes" id="UP000215086"/>
    </source>
</evidence>
<sequence length="37" mass="3845">MGCDRLQLDGRPAYLDVSSGDENVEVHAGSRQPGGTG</sequence>
<organism evidence="2 3">
    <name type="scientific">Thermogutta terrifontis</name>
    <dbReference type="NCBI Taxonomy" id="1331910"/>
    <lineage>
        <taxon>Bacteria</taxon>
        <taxon>Pseudomonadati</taxon>
        <taxon>Planctomycetota</taxon>
        <taxon>Planctomycetia</taxon>
        <taxon>Pirellulales</taxon>
        <taxon>Thermoguttaceae</taxon>
        <taxon>Thermogutta</taxon>
    </lineage>
</organism>
<reference evidence="2 3" key="1">
    <citation type="journal article" name="Front. Microbiol.">
        <title>Sugar Metabolism of the First Thermophilic Planctomycete Thermogutta terrifontis: Comparative Genomic and Transcriptomic Approaches.</title>
        <authorList>
            <person name="Elcheninov A.G."/>
            <person name="Menzel P."/>
            <person name="Gudbergsdottir S.R."/>
            <person name="Slesarev A.I."/>
            <person name="Kadnikov V.V."/>
            <person name="Krogh A."/>
            <person name="Bonch-Osmolovskaya E.A."/>
            <person name="Peng X."/>
            <person name="Kublanov I.V."/>
        </authorList>
    </citation>
    <scope>NUCLEOTIDE SEQUENCE [LARGE SCALE GENOMIC DNA]</scope>
    <source>
        <strain evidence="2 3">R1</strain>
    </source>
</reference>
<proteinExistence type="predicted"/>
<feature type="region of interest" description="Disordered" evidence="1">
    <location>
        <begin position="1"/>
        <end position="37"/>
    </location>
</feature>
<keyword evidence="3" id="KW-1185">Reference proteome</keyword>
<dbReference type="AlphaFoldDB" id="A0A286RDQ3"/>
<dbReference type="EMBL" id="CP018477">
    <property type="protein sequence ID" value="ASV74085.1"/>
    <property type="molecule type" value="Genomic_DNA"/>
</dbReference>
<accession>A0A286RDQ3</accession>
<evidence type="ECO:0000256" key="1">
    <source>
        <dbReference type="SAM" id="MobiDB-lite"/>
    </source>
</evidence>
<gene>
    <name evidence="2" type="ORF">THTE_1483</name>
</gene>
<protein>
    <submittedName>
        <fullName evidence="2">Uncharacterized protein</fullName>
    </submittedName>
</protein>
<evidence type="ECO:0000313" key="2">
    <source>
        <dbReference type="EMBL" id="ASV74085.1"/>
    </source>
</evidence>
<dbReference type="Proteomes" id="UP000215086">
    <property type="component" value="Chromosome"/>
</dbReference>
<dbReference type="KEGG" id="ttf:THTE_1483"/>